<keyword evidence="2" id="KW-1185">Reference proteome</keyword>
<dbReference type="EMBL" id="MU266920">
    <property type="protein sequence ID" value="KAH7917849.1"/>
    <property type="molecule type" value="Genomic_DNA"/>
</dbReference>
<reference evidence="1" key="1">
    <citation type="journal article" date="2021" name="New Phytol.">
        <title>Evolutionary innovations through gain and loss of genes in the ectomycorrhizal Boletales.</title>
        <authorList>
            <person name="Wu G."/>
            <person name="Miyauchi S."/>
            <person name="Morin E."/>
            <person name="Kuo A."/>
            <person name="Drula E."/>
            <person name="Varga T."/>
            <person name="Kohler A."/>
            <person name="Feng B."/>
            <person name="Cao Y."/>
            <person name="Lipzen A."/>
            <person name="Daum C."/>
            <person name="Hundley H."/>
            <person name="Pangilinan J."/>
            <person name="Johnson J."/>
            <person name="Barry K."/>
            <person name="LaButti K."/>
            <person name="Ng V."/>
            <person name="Ahrendt S."/>
            <person name="Min B."/>
            <person name="Choi I.G."/>
            <person name="Park H."/>
            <person name="Plett J.M."/>
            <person name="Magnuson J."/>
            <person name="Spatafora J.W."/>
            <person name="Nagy L.G."/>
            <person name="Henrissat B."/>
            <person name="Grigoriev I.V."/>
            <person name="Yang Z.L."/>
            <person name="Xu J."/>
            <person name="Martin F.M."/>
        </authorList>
    </citation>
    <scope>NUCLEOTIDE SEQUENCE</scope>
    <source>
        <strain evidence="1">KUC20120723A-06</strain>
    </source>
</reference>
<accession>A0ACB8AX61</accession>
<name>A0ACB8AX61_9AGAM</name>
<protein>
    <submittedName>
        <fullName evidence="1">WD40 repeat-like protein</fullName>
    </submittedName>
</protein>
<organism evidence="1 2">
    <name type="scientific">Leucogyrophana mollusca</name>
    <dbReference type="NCBI Taxonomy" id="85980"/>
    <lineage>
        <taxon>Eukaryota</taxon>
        <taxon>Fungi</taxon>
        <taxon>Dikarya</taxon>
        <taxon>Basidiomycota</taxon>
        <taxon>Agaricomycotina</taxon>
        <taxon>Agaricomycetes</taxon>
        <taxon>Agaricomycetidae</taxon>
        <taxon>Boletales</taxon>
        <taxon>Boletales incertae sedis</taxon>
        <taxon>Leucogyrophana</taxon>
    </lineage>
</organism>
<comment type="caution">
    <text evidence="1">The sequence shown here is derived from an EMBL/GenBank/DDBJ whole genome shotgun (WGS) entry which is preliminary data.</text>
</comment>
<evidence type="ECO:0000313" key="2">
    <source>
        <dbReference type="Proteomes" id="UP000790709"/>
    </source>
</evidence>
<sequence length="1258" mass="136522">MAPSRRRVSYVIPPPTEPVPFLQLPPFGVPRHGSIRPLIIPTKLTTETPDDDLARAPTHPRHRLGVMSLAVDTTTQLEGRNAPEGILYTGGRDGLVMSWDLGLPLRRRQGGKPHRGRRDRWEMMTGMADEILDEVEEEDERRDGDIIGDVKGHSGRRRRSSVGHEIPYESQWGMDTESYRFDGTSQFRQCVQTHTDWVNDILLCNYNQTVVSASSDGTIKAWDPHTTIPSDPSQIGSHADYARCLALCREQNWVASGSFDRTIKLWDLNRTSPTPEPLTTLNPPDATAPKSSIYAIAADPFGHAIASGSPERVVRMWDPRSGKRTGKLVGHTDNIRAILISEDARYLLTGSADASVKLWSLSSQRCLHTFTYHTDSVWSLYSSHPSLEVFYSGDKSGIVCKVDVEDCADVVDGTCVVLARDSSVENGEGVNKIAVVDDGLLWTASGCSTVRRWRVPRRSARRGMPPADGEVIVDSPEATISRKRVSLGPDTAHSSIHWSAPPSILQGAPDETPSYDGLPYACLVRLTSQNGPFSPTTFLPRGRDPEVATLYSAASIVSVPGAKHLSTHNSSVFPHTSTGSSLLIPKNTHTHTLRSMRSDASMSHVPHIHELAADATPYNSSPDSLIIGSHGLVRAIMLNDRMHALTVDTGGEVAVWDVVRGVCVGRYGREEVRAASRCGSTCGNGSAVGSVVGDEKSHSKERSPREALEAVRERIEGEAVVAPWSSVDTKTGVLTIHVNERSCFEAEIYADEAGFTPDRHFNDELRLNIGKWVLRNLFLGFIREEQRIRRKQEVHAHSSQSTFHRGTAPTHIDISNGSAPSPPPRRSPSEASTRSSRTASSTAVITSPTSLPAILPAVPSPALPRPSPLLTPMIPLAALKASQPQLLTAIPQSPAQHDMTPMPPRPIRTSNLDPPPSATRDTDYFNSRARRPSTASTALSASEDFSGWGGPGSTPKPGMETSALQTPSTPSAGGLMNRLKTLGKSASRKAMSDIAPGSPIAGTPGNPLESAVITEESPEPAASKTPLQVLLSSPLSPPSSSEAPTLNLPPSMNVVLSDEVYPGWRTVYRGSTSTTWADVYTLEEAMPLWLLEYLLLNKVPSLPVVKISFVLLPWPNTDPDRAQLPELLNTAQSKLTASKFLRVRKLTHHVQDKLDKLTGRPGTPTPPSPGMEPPSAVSAATKTQRAKAEDTYEILCNDTVLSLDTTLAAVRQFFWKQSAELVMHYRLKVQPTRLAADGESGSGHGPPQALQHARAAVL</sequence>
<gene>
    <name evidence="1" type="ORF">BV22DRAFT_1200187</name>
</gene>
<proteinExistence type="predicted"/>
<dbReference type="Proteomes" id="UP000790709">
    <property type="component" value="Unassembled WGS sequence"/>
</dbReference>
<evidence type="ECO:0000313" key="1">
    <source>
        <dbReference type="EMBL" id="KAH7917849.1"/>
    </source>
</evidence>